<dbReference type="Pfam" id="PF23545">
    <property type="entry name" value="Zn_ribbon_HMPTM"/>
    <property type="match status" value="1"/>
</dbReference>
<dbReference type="SFLD" id="SFLDG01100">
    <property type="entry name" value="methyltransferase_(Class_D)"/>
    <property type="match status" value="1"/>
</dbReference>
<dbReference type="GO" id="GO:0003824">
    <property type="term" value="F:catalytic activity"/>
    <property type="evidence" value="ECO:0007669"/>
    <property type="project" value="InterPro"/>
</dbReference>
<feature type="compositionally biased region" description="Polar residues" evidence="6">
    <location>
        <begin position="370"/>
        <end position="382"/>
    </location>
</feature>
<dbReference type="AlphaFoldDB" id="A0A1T4X6P3"/>
<dbReference type="GO" id="GO:0046872">
    <property type="term" value="F:metal ion binding"/>
    <property type="evidence" value="ECO:0007669"/>
    <property type="project" value="UniProtKB-KW"/>
</dbReference>
<evidence type="ECO:0000256" key="2">
    <source>
        <dbReference type="ARBA" id="ARBA00022691"/>
    </source>
</evidence>
<dbReference type="SFLD" id="SFLDS00029">
    <property type="entry name" value="Radical_SAM"/>
    <property type="match status" value="1"/>
</dbReference>
<dbReference type="InterPro" id="IPR058240">
    <property type="entry name" value="rSAM_sf"/>
</dbReference>
<keyword evidence="5" id="KW-0411">Iron-sulfur</keyword>
<dbReference type="NCBIfam" id="NF045646">
    <property type="entry name" value="rSAM_Se_TrsS"/>
    <property type="match status" value="1"/>
</dbReference>
<dbReference type="PANTHER" id="PTHR43306:SF1">
    <property type="entry name" value="7,8-DIHYDRO-6-HYDROXYMETHYLPTERIN DIMETHYLTRANSFERASE"/>
    <property type="match status" value="1"/>
</dbReference>
<keyword evidence="3" id="KW-0479">Metal-binding</keyword>
<dbReference type="InterPro" id="IPR056488">
    <property type="entry name" value="Zn_ribbon_HMPTM"/>
</dbReference>
<evidence type="ECO:0000256" key="4">
    <source>
        <dbReference type="ARBA" id="ARBA00023004"/>
    </source>
</evidence>
<dbReference type="InterPro" id="IPR013785">
    <property type="entry name" value="Aldolase_TIM"/>
</dbReference>
<organism evidence="8 9">
    <name type="scientific">Paucidesulfovibrio gracilis DSM 16080</name>
    <dbReference type="NCBI Taxonomy" id="1121449"/>
    <lineage>
        <taxon>Bacteria</taxon>
        <taxon>Pseudomonadati</taxon>
        <taxon>Thermodesulfobacteriota</taxon>
        <taxon>Desulfovibrionia</taxon>
        <taxon>Desulfovibrionales</taxon>
        <taxon>Desulfovibrionaceae</taxon>
        <taxon>Paucidesulfovibrio</taxon>
    </lineage>
</organism>
<comment type="cofactor">
    <cofactor evidence="1">
        <name>[4Fe-4S] cluster</name>
        <dbReference type="ChEBI" id="CHEBI:49883"/>
    </cofactor>
</comment>
<dbReference type="PANTHER" id="PTHR43306">
    <property type="entry name" value="7,8-DIHYDRO-6-HYDROXYMETHYLPTERIN DIMETHYLTRANSFERASE"/>
    <property type="match status" value="1"/>
</dbReference>
<evidence type="ECO:0000259" key="7">
    <source>
        <dbReference type="PROSITE" id="PS51918"/>
    </source>
</evidence>
<evidence type="ECO:0000256" key="5">
    <source>
        <dbReference type="ARBA" id="ARBA00023014"/>
    </source>
</evidence>
<evidence type="ECO:0000256" key="1">
    <source>
        <dbReference type="ARBA" id="ARBA00001966"/>
    </source>
</evidence>
<evidence type="ECO:0000313" key="9">
    <source>
        <dbReference type="Proteomes" id="UP000190027"/>
    </source>
</evidence>
<gene>
    <name evidence="8" type="ORF">SAMN02745704_01817</name>
</gene>
<evidence type="ECO:0000313" key="8">
    <source>
        <dbReference type="EMBL" id="SKA84778.1"/>
    </source>
</evidence>
<evidence type="ECO:0000256" key="6">
    <source>
        <dbReference type="SAM" id="MobiDB-lite"/>
    </source>
</evidence>
<sequence>MPSESRFLRGTQSVCPVCLRTIPASIEEEGNNAYLAKRCPKHGLFRCIIWRGNPGQELSRWSRPKIPSRPRIPATAIERGCPYDCGLCPDHRQHTCTALLEITWRCNLACPVCFASAGVPKRPDLTKPEVEHMLREVMRLSGPCNIQFSGGEPSIHPDLPFFISLAKQIGFPFVQLNTNGLRAAREKSFAPAMARAGLDSVFLQFDSHRPEPYEQLRGASLLEEKLLAVERFIAAGIGVVLVPTVIPGVNDQDLGGLLELAASRSPGVRGIHFQPVSYFGRFPASPADQARITLPEVMRGLEEQTNGLIHARDFLPPACEHARCSFHANYLVNEDQSLTLLSEQRACCSGKVEPIPAKTGADQSKAFVSRQWSAPTHHTGTAPSEDDAAPKQSPQPAARLPMAPHGTEKARPTVPMDDLDRFLARAATHRLAVSAMAFQDAWSLDLDRLRGCCIHVVTTDGRLIPFCAYNLTAVDGRPLYRNTHGHAVLA</sequence>
<proteinExistence type="predicted"/>
<dbReference type="InterPro" id="IPR054698">
    <property type="entry name" value="rSAM_Se_TrsS"/>
</dbReference>
<keyword evidence="9" id="KW-1185">Reference proteome</keyword>
<keyword evidence="2" id="KW-0949">S-adenosyl-L-methionine</keyword>
<dbReference type="RefSeq" id="WP_078717372.1">
    <property type="nucleotide sequence ID" value="NZ_FUYC01000007.1"/>
</dbReference>
<dbReference type="SFLD" id="SFLDG01067">
    <property type="entry name" value="SPASM/twitch_domain_containing"/>
    <property type="match status" value="1"/>
</dbReference>
<dbReference type="Gene3D" id="3.20.20.70">
    <property type="entry name" value="Aldolase class I"/>
    <property type="match status" value="1"/>
</dbReference>
<keyword evidence="4" id="KW-0408">Iron</keyword>
<dbReference type="Pfam" id="PF04055">
    <property type="entry name" value="Radical_SAM"/>
    <property type="match status" value="1"/>
</dbReference>
<dbReference type="PROSITE" id="PS51918">
    <property type="entry name" value="RADICAL_SAM"/>
    <property type="match status" value="1"/>
</dbReference>
<evidence type="ECO:0000256" key="3">
    <source>
        <dbReference type="ARBA" id="ARBA00022723"/>
    </source>
</evidence>
<dbReference type="InterPro" id="IPR007197">
    <property type="entry name" value="rSAM"/>
</dbReference>
<dbReference type="Proteomes" id="UP000190027">
    <property type="component" value="Unassembled WGS sequence"/>
</dbReference>
<dbReference type="STRING" id="1121449.SAMN02745704_01817"/>
<accession>A0A1T4X6P3</accession>
<dbReference type="InterPro" id="IPR034474">
    <property type="entry name" value="Methyltransferase_Class_D"/>
</dbReference>
<reference evidence="8 9" key="1">
    <citation type="submission" date="2017-02" db="EMBL/GenBank/DDBJ databases">
        <authorList>
            <person name="Peterson S.W."/>
        </authorList>
    </citation>
    <scope>NUCLEOTIDE SEQUENCE [LARGE SCALE GENOMIC DNA]</scope>
    <source>
        <strain evidence="8 9">DSM 16080</strain>
    </source>
</reference>
<dbReference type="CDD" id="cd01335">
    <property type="entry name" value="Radical_SAM"/>
    <property type="match status" value="1"/>
</dbReference>
<dbReference type="GO" id="GO:0051536">
    <property type="term" value="F:iron-sulfur cluster binding"/>
    <property type="evidence" value="ECO:0007669"/>
    <property type="project" value="UniProtKB-KW"/>
</dbReference>
<name>A0A1T4X6P3_9BACT</name>
<dbReference type="OrthoDB" id="9782387at2"/>
<dbReference type="EMBL" id="FUYC01000007">
    <property type="protein sequence ID" value="SKA84778.1"/>
    <property type="molecule type" value="Genomic_DNA"/>
</dbReference>
<feature type="region of interest" description="Disordered" evidence="6">
    <location>
        <begin position="359"/>
        <end position="414"/>
    </location>
</feature>
<dbReference type="SUPFAM" id="SSF102114">
    <property type="entry name" value="Radical SAM enzymes"/>
    <property type="match status" value="1"/>
</dbReference>
<feature type="domain" description="Radical SAM core" evidence="7">
    <location>
        <begin position="92"/>
        <end position="312"/>
    </location>
</feature>
<protein>
    <recommendedName>
        <fullName evidence="7">Radical SAM core domain-containing protein</fullName>
    </recommendedName>
</protein>